<evidence type="ECO:0008006" key="3">
    <source>
        <dbReference type="Google" id="ProtNLM"/>
    </source>
</evidence>
<dbReference type="Proteomes" id="UP000184543">
    <property type="component" value="Unassembled WGS sequence"/>
</dbReference>
<evidence type="ECO:0000313" key="2">
    <source>
        <dbReference type="Proteomes" id="UP000184543"/>
    </source>
</evidence>
<organism evidence="1 2">
    <name type="scientific">Pseudozobellia thermophila</name>
    <dbReference type="NCBI Taxonomy" id="192903"/>
    <lineage>
        <taxon>Bacteria</taxon>
        <taxon>Pseudomonadati</taxon>
        <taxon>Bacteroidota</taxon>
        <taxon>Flavobacteriia</taxon>
        <taxon>Flavobacteriales</taxon>
        <taxon>Flavobacteriaceae</taxon>
        <taxon>Pseudozobellia</taxon>
    </lineage>
</organism>
<dbReference type="RefSeq" id="WP_072995951.1">
    <property type="nucleotide sequence ID" value="NZ_FQYU01000019.1"/>
</dbReference>
<protein>
    <recommendedName>
        <fullName evidence="3">Apea-like HEPN domain-containing protein</fullName>
    </recommendedName>
</protein>
<dbReference type="AlphaFoldDB" id="A0A1M6PBN6"/>
<dbReference type="OrthoDB" id="1904255at2"/>
<proteinExistence type="predicted"/>
<sequence>MLQWINEKLNVDLNNEDLDSIKDFALIWNIFESKVCGMNFSPNRVQEGINSKKYKIKDFSEELKYFQNRYVTDGEMNYRFPFLYFRNKKSEEFSKDVLLGNKSEVNEVILGLVLIIYRLRNNLFHGVKDMAVINEQKENFEMANYILSKILDEFY</sequence>
<keyword evidence="2" id="KW-1185">Reference proteome</keyword>
<reference evidence="2" key="1">
    <citation type="submission" date="2016-11" db="EMBL/GenBank/DDBJ databases">
        <authorList>
            <person name="Varghese N."/>
            <person name="Submissions S."/>
        </authorList>
    </citation>
    <scope>NUCLEOTIDE SEQUENCE [LARGE SCALE GENOMIC DNA]</scope>
    <source>
        <strain evidence="2">DSM 19858</strain>
    </source>
</reference>
<gene>
    <name evidence="1" type="ORF">SAMN04488513_11931</name>
</gene>
<name>A0A1M6PBN6_9FLAO</name>
<accession>A0A1M6PBN6</accession>
<evidence type="ECO:0000313" key="1">
    <source>
        <dbReference type="EMBL" id="SHK05334.1"/>
    </source>
</evidence>
<dbReference type="STRING" id="192903.SAMN04488513_11931"/>
<dbReference type="EMBL" id="FQYU01000019">
    <property type="protein sequence ID" value="SHK05334.1"/>
    <property type="molecule type" value="Genomic_DNA"/>
</dbReference>